<comment type="caution">
    <text evidence="1">The sequence shown here is derived from an EMBL/GenBank/DDBJ whole genome shotgun (WGS) entry which is preliminary data.</text>
</comment>
<name>A0ACA9PID2_9GLOM</name>
<proteinExistence type="predicted"/>
<evidence type="ECO:0000313" key="1">
    <source>
        <dbReference type="EMBL" id="CAG8710595.1"/>
    </source>
</evidence>
<gene>
    <name evidence="1" type="ORF">SPELUC_LOCUS11790</name>
</gene>
<keyword evidence="2" id="KW-1185">Reference proteome</keyword>
<accession>A0ACA9PID2</accession>
<evidence type="ECO:0000313" key="2">
    <source>
        <dbReference type="Proteomes" id="UP000789366"/>
    </source>
</evidence>
<feature type="non-terminal residue" evidence="1">
    <location>
        <position position="44"/>
    </location>
</feature>
<reference evidence="1" key="1">
    <citation type="submission" date="2021-06" db="EMBL/GenBank/DDBJ databases">
        <authorList>
            <person name="Kallberg Y."/>
            <person name="Tangrot J."/>
            <person name="Rosling A."/>
        </authorList>
    </citation>
    <scope>NUCLEOTIDE SEQUENCE</scope>
    <source>
        <strain evidence="1">28 12/20/2015</strain>
    </source>
</reference>
<dbReference type="EMBL" id="CAJVPW010025922">
    <property type="protein sequence ID" value="CAG8710595.1"/>
    <property type="molecule type" value="Genomic_DNA"/>
</dbReference>
<organism evidence="1 2">
    <name type="scientific">Cetraspora pellucida</name>
    <dbReference type="NCBI Taxonomy" id="1433469"/>
    <lineage>
        <taxon>Eukaryota</taxon>
        <taxon>Fungi</taxon>
        <taxon>Fungi incertae sedis</taxon>
        <taxon>Mucoromycota</taxon>
        <taxon>Glomeromycotina</taxon>
        <taxon>Glomeromycetes</taxon>
        <taxon>Diversisporales</taxon>
        <taxon>Gigasporaceae</taxon>
        <taxon>Cetraspora</taxon>
    </lineage>
</organism>
<dbReference type="Proteomes" id="UP000789366">
    <property type="component" value="Unassembled WGS sequence"/>
</dbReference>
<protein>
    <submittedName>
        <fullName evidence="1">8163_t:CDS:1</fullName>
    </submittedName>
</protein>
<sequence>MSIILKKVNKKFKLIQNTESKKHNAEKRKLKEINSVVENLVNGV</sequence>